<sequence length="428" mass="46790">MPRFRTRSRLRLAALLAVLTLSSALAAAPAQAAYGCGNAIGEQHSDFQGWSWNTVWYCGNAGGTPMYAAANSSTHVAWMDSTTSWFVCWRAGAAHAGGNNIWYYSQGDRAVSGYASRNKWGFIPAVNVWTTRDPHPELPQCPADPPGAPARTNSLTKPVYFIHGYDLGIPAAIWDYWGNMINDFTSDGYPAYLSSSNAITFCYYSRLTGCTVNVGGTQQRNIKEVAKLLAWDIYNRHSRYGRSVDLVAHSMGGLVAKAAITGVNKGEAGFPAYLYVEDGVTISTPNAGVSSFAALGCITVSTPQCDDMRASSTFMSWVSTAPASRIHTDWTFIGSDDDLVILSPTAVPADMLVGHKVQYDSGQLIPTMYAHMEILARVSGPYNYIWCDLNIERATDPYCKNKSLFTHTIGGNDPSRMVRLSIYYKDLY</sequence>
<keyword evidence="1" id="KW-0732">Signal</keyword>
<keyword evidence="3" id="KW-1185">Reference proteome</keyword>
<gene>
    <name evidence="2" type="ORF">Rhe02_22500</name>
</gene>
<feature type="signal peptide" evidence="1">
    <location>
        <begin position="1"/>
        <end position="32"/>
    </location>
</feature>
<dbReference type="GO" id="GO:0016787">
    <property type="term" value="F:hydrolase activity"/>
    <property type="evidence" value="ECO:0007669"/>
    <property type="project" value="InterPro"/>
</dbReference>
<dbReference type="InterPro" id="IPR002918">
    <property type="entry name" value="Lipase_EstA/Esterase_EstB"/>
</dbReference>
<accession>A0A8J3VFT3</accession>
<evidence type="ECO:0000313" key="3">
    <source>
        <dbReference type="Proteomes" id="UP000612899"/>
    </source>
</evidence>
<organism evidence="2 3">
    <name type="scientific">Rhizocola hellebori</name>
    <dbReference type="NCBI Taxonomy" id="1392758"/>
    <lineage>
        <taxon>Bacteria</taxon>
        <taxon>Bacillati</taxon>
        <taxon>Actinomycetota</taxon>
        <taxon>Actinomycetes</taxon>
        <taxon>Micromonosporales</taxon>
        <taxon>Micromonosporaceae</taxon>
        <taxon>Rhizocola</taxon>
    </lineage>
</organism>
<evidence type="ECO:0000313" key="2">
    <source>
        <dbReference type="EMBL" id="GIH04183.1"/>
    </source>
</evidence>
<dbReference type="SUPFAM" id="SSF53474">
    <property type="entry name" value="alpha/beta-Hydrolases"/>
    <property type="match status" value="1"/>
</dbReference>
<dbReference type="RefSeq" id="WP_203908071.1">
    <property type="nucleotide sequence ID" value="NZ_BONY01000011.1"/>
</dbReference>
<dbReference type="InterPro" id="IPR029058">
    <property type="entry name" value="AB_hydrolase_fold"/>
</dbReference>
<protein>
    <submittedName>
        <fullName evidence="2">Uncharacterized protein</fullName>
    </submittedName>
</protein>
<comment type="caution">
    <text evidence="2">The sequence shown here is derived from an EMBL/GenBank/DDBJ whole genome shotgun (WGS) entry which is preliminary data.</text>
</comment>
<feature type="chain" id="PRO_5035147596" evidence="1">
    <location>
        <begin position="33"/>
        <end position="428"/>
    </location>
</feature>
<name>A0A8J3VFT3_9ACTN</name>
<dbReference type="Proteomes" id="UP000612899">
    <property type="component" value="Unassembled WGS sequence"/>
</dbReference>
<dbReference type="Gene3D" id="3.40.50.1820">
    <property type="entry name" value="alpha/beta hydrolase"/>
    <property type="match status" value="1"/>
</dbReference>
<dbReference type="EMBL" id="BONY01000011">
    <property type="protein sequence ID" value="GIH04183.1"/>
    <property type="molecule type" value="Genomic_DNA"/>
</dbReference>
<reference evidence="2" key="1">
    <citation type="submission" date="2021-01" db="EMBL/GenBank/DDBJ databases">
        <title>Whole genome shotgun sequence of Rhizocola hellebori NBRC 109834.</title>
        <authorList>
            <person name="Komaki H."/>
            <person name="Tamura T."/>
        </authorList>
    </citation>
    <scope>NUCLEOTIDE SEQUENCE</scope>
    <source>
        <strain evidence="2">NBRC 109834</strain>
    </source>
</reference>
<dbReference type="GO" id="GO:0016042">
    <property type="term" value="P:lipid catabolic process"/>
    <property type="evidence" value="ECO:0007669"/>
    <property type="project" value="InterPro"/>
</dbReference>
<evidence type="ECO:0000256" key="1">
    <source>
        <dbReference type="SAM" id="SignalP"/>
    </source>
</evidence>
<dbReference type="Pfam" id="PF01674">
    <property type="entry name" value="Lipase_2"/>
    <property type="match status" value="1"/>
</dbReference>
<dbReference type="AlphaFoldDB" id="A0A8J3VFT3"/>
<proteinExistence type="predicted"/>